<dbReference type="PANTHER" id="PTHR33047">
    <property type="entry name" value="PROTEIN TAR1"/>
    <property type="match status" value="1"/>
</dbReference>
<dbReference type="PANTHER" id="PTHR33047:SF8">
    <property type="entry name" value="REGULATOR OF RDNA TRANSCRIPTION PROTEIN 15"/>
    <property type="match status" value="1"/>
</dbReference>
<comment type="caution">
    <text evidence="2">The sequence shown here is derived from an EMBL/GenBank/DDBJ whole genome shotgun (WGS) entry which is preliminary data.</text>
</comment>
<feature type="region of interest" description="Disordered" evidence="1">
    <location>
        <begin position="79"/>
        <end position="98"/>
    </location>
</feature>
<evidence type="ECO:0000313" key="2">
    <source>
        <dbReference type="EMBL" id="KAG5274179.1"/>
    </source>
</evidence>
<evidence type="ECO:0000256" key="1">
    <source>
        <dbReference type="SAM" id="MobiDB-lite"/>
    </source>
</evidence>
<dbReference type="Proteomes" id="UP000823561">
    <property type="component" value="Chromosome 10"/>
</dbReference>
<dbReference type="AlphaFoldDB" id="A0AAV6GI18"/>
<keyword evidence="3" id="KW-1185">Reference proteome</keyword>
<evidence type="ECO:0008006" key="4">
    <source>
        <dbReference type="Google" id="ProtNLM"/>
    </source>
</evidence>
<reference evidence="2" key="1">
    <citation type="submission" date="2020-10" db="EMBL/GenBank/DDBJ databases">
        <title>Chromosome-scale genome assembly of the Allis shad, Alosa alosa.</title>
        <authorList>
            <person name="Margot Z."/>
            <person name="Christophe K."/>
            <person name="Cabau C."/>
            <person name="Louis A."/>
            <person name="Berthelot C."/>
            <person name="Parey E."/>
            <person name="Roest Crollius H."/>
            <person name="Montfort J."/>
            <person name="Robinson-Rechavi M."/>
            <person name="Bucao C."/>
            <person name="Bouchez O."/>
            <person name="Gislard M."/>
            <person name="Lluch J."/>
            <person name="Milhes M."/>
            <person name="Lampietro C."/>
            <person name="Lopez Roques C."/>
            <person name="Donnadieu C."/>
            <person name="Braasch I."/>
            <person name="Desvignes T."/>
            <person name="Postlethwait J."/>
            <person name="Bobe J."/>
            <person name="Guiguen Y."/>
        </authorList>
    </citation>
    <scope>NUCLEOTIDE SEQUENCE</scope>
    <source>
        <strain evidence="2">M-15738</strain>
        <tissue evidence="2">Blood</tissue>
    </source>
</reference>
<name>A0AAV6GI18_9TELE</name>
<organism evidence="2 3">
    <name type="scientific">Alosa alosa</name>
    <name type="common">allis shad</name>
    <dbReference type="NCBI Taxonomy" id="278164"/>
    <lineage>
        <taxon>Eukaryota</taxon>
        <taxon>Metazoa</taxon>
        <taxon>Chordata</taxon>
        <taxon>Craniata</taxon>
        <taxon>Vertebrata</taxon>
        <taxon>Euteleostomi</taxon>
        <taxon>Actinopterygii</taxon>
        <taxon>Neopterygii</taxon>
        <taxon>Teleostei</taxon>
        <taxon>Clupei</taxon>
        <taxon>Clupeiformes</taxon>
        <taxon>Clupeoidei</taxon>
        <taxon>Clupeidae</taxon>
        <taxon>Alosa</taxon>
    </lineage>
</organism>
<sequence>MIGRADIEGSKSDVAMNTWPPQASYPCGNFSDTSCLKPQKPEGSLGPTFTVCIHTETAPVKLPTCHCPRSGSRLGIAPALLDTGSESPPGGLPPRLTG</sequence>
<proteinExistence type="predicted"/>
<evidence type="ECO:0000313" key="3">
    <source>
        <dbReference type="Proteomes" id="UP000823561"/>
    </source>
</evidence>
<protein>
    <recommendedName>
        <fullName evidence="4">Senescence-associated protein</fullName>
    </recommendedName>
</protein>
<dbReference type="InterPro" id="IPR052997">
    <property type="entry name" value="RRT15-like"/>
</dbReference>
<gene>
    <name evidence="2" type="ORF">AALO_G00133100</name>
</gene>
<dbReference type="EMBL" id="JADWDJ010000010">
    <property type="protein sequence ID" value="KAG5274179.1"/>
    <property type="molecule type" value="Genomic_DNA"/>
</dbReference>
<accession>A0AAV6GI18</accession>